<dbReference type="GO" id="GO:0051536">
    <property type="term" value="F:iron-sulfur cluster binding"/>
    <property type="evidence" value="ECO:0007669"/>
    <property type="project" value="UniProtKB-KW"/>
</dbReference>
<evidence type="ECO:0000256" key="8">
    <source>
        <dbReference type="ARBA" id="ARBA00050776"/>
    </source>
</evidence>
<feature type="domain" description="Aminotransferase class V" evidence="9">
    <location>
        <begin position="6"/>
        <end position="356"/>
    </location>
</feature>
<keyword evidence="3" id="KW-0808">Transferase</keyword>
<reference evidence="11 12" key="1">
    <citation type="submission" date="2023-09" db="EMBL/GenBank/DDBJ databases">
        <title>Demequina sp. a novel bacteria isolated from Capsicum annuum.</title>
        <authorList>
            <person name="Humaira Z."/>
            <person name="Lee J."/>
            <person name="Cho D."/>
        </authorList>
    </citation>
    <scope>NUCLEOTIDE SEQUENCE</scope>
    <source>
        <strain evidence="10 12">OYTSA14</strain>
        <strain evidence="11">PMTSA13</strain>
    </source>
</reference>
<dbReference type="KEGG" id="dcp:RN607_06050"/>
<keyword evidence="4" id="KW-0479">Metal-binding</keyword>
<dbReference type="Gene3D" id="3.90.1150.10">
    <property type="entry name" value="Aspartate Aminotransferase, domain 1"/>
    <property type="match status" value="1"/>
</dbReference>
<evidence type="ECO:0000256" key="6">
    <source>
        <dbReference type="ARBA" id="ARBA00023004"/>
    </source>
</evidence>
<dbReference type="Proteomes" id="UP001304125">
    <property type="component" value="Chromosome"/>
</dbReference>
<evidence type="ECO:0000256" key="3">
    <source>
        <dbReference type="ARBA" id="ARBA00022679"/>
    </source>
</evidence>
<dbReference type="RefSeq" id="WP_313500990.1">
    <property type="nucleotide sequence ID" value="NZ_CP134879.1"/>
</dbReference>
<dbReference type="InterPro" id="IPR000192">
    <property type="entry name" value="Aminotrans_V_dom"/>
</dbReference>
<dbReference type="GO" id="GO:0008483">
    <property type="term" value="F:transaminase activity"/>
    <property type="evidence" value="ECO:0007669"/>
    <property type="project" value="UniProtKB-KW"/>
</dbReference>
<comment type="catalytic activity">
    <reaction evidence="8">
        <text>(sulfur carrier)-H + L-cysteine = (sulfur carrier)-SH + L-alanine</text>
        <dbReference type="Rhea" id="RHEA:43892"/>
        <dbReference type="Rhea" id="RHEA-COMP:14737"/>
        <dbReference type="Rhea" id="RHEA-COMP:14739"/>
        <dbReference type="ChEBI" id="CHEBI:29917"/>
        <dbReference type="ChEBI" id="CHEBI:35235"/>
        <dbReference type="ChEBI" id="CHEBI:57972"/>
        <dbReference type="ChEBI" id="CHEBI:64428"/>
        <dbReference type="EC" id="2.8.1.7"/>
    </reaction>
</comment>
<keyword evidence="5" id="KW-0663">Pyridoxal phosphate</keyword>
<accession>A0AA96FCW3</accession>
<protein>
    <submittedName>
        <fullName evidence="11">Aminotransferase class V-fold PLP-dependent enzyme</fullName>
    </submittedName>
</protein>
<accession>A0AA96F7T0</accession>
<dbReference type="InterPro" id="IPR015422">
    <property type="entry name" value="PyrdxlP-dep_Trfase_small"/>
</dbReference>
<dbReference type="PANTHER" id="PTHR11601:SF34">
    <property type="entry name" value="CYSTEINE DESULFURASE"/>
    <property type="match status" value="1"/>
</dbReference>
<keyword evidence="12" id="KW-1185">Reference proteome</keyword>
<keyword evidence="11" id="KW-0032">Aminotransferase</keyword>
<sequence length="391" mass="41531">MALTRTYLDASGSSPMTPRVLEAIRAGFADGWADPRRLHAESRRAQALVEGAREAIAEVLGCPTHEVAFSPSAVIALERTIGAVHTARRGRERIVASAVERDATLHAAHYYAQGRLETVAVDEQGHLDLEAFAAALDYPDVTIAAVQHVNHELGTAQRLDDVHEIAKAHEVPLVVDATASIGHMESPAAWDALVANPADWGGPAGIGVLAIRSRTRWLPAWPERSGWEAGGISVPLVLAAAVALQERVEHRQAVEARMRAMTEWIRSTAATMPGVTVVGDPLERAPHLVTLLCSGVDGEAVLARLDKEGIAVGSGSACEHDGFEPSRVLAAIGSPSTGNVRIGLHPGVDEPMVDRFLALLPRIIGEARADAGLGVPWAGAQHQPSWGRVQH</sequence>
<keyword evidence="6" id="KW-0408">Iron</keyword>
<evidence type="ECO:0000256" key="1">
    <source>
        <dbReference type="ARBA" id="ARBA00001933"/>
    </source>
</evidence>
<evidence type="ECO:0000256" key="7">
    <source>
        <dbReference type="ARBA" id="ARBA00023014"/>
    </source>
</evidence>
<dbReference type="Pfam" id="PF00266">
    <property type="entry name" value="Aminotran_5"/>
    <property type="match status" value="1"/>
</dbReference>
<keyword evidence="7" id="KW-0411">Iron-sulfur</keyword>
<dbReference type="InterPro" id="IPR015424">
    <property type="entry name" value="PyrdxlP-dep_Trfase"/>
</dbReference>
<evidence type="ECO:0000256" key="2">
    <source>
        <dbReference type="ARBA" id="ARBA00006490"/>
    </source>
</evidence>
<dbReference type="PANTHER" id="PTHR11601">
    <property type="entry name" value="CYSTEINE DESULFURYLASE FAMILY MEMBER"/>
    <property type="match status" value="1"/>
</dbReference>
<evidence type="ECO:0000256" key="5">
    <source>
        <dbReference type="ARBA" id="ARBA00022898"/>
    </source>
</evidence>
<dbReference type="GO" id="GO:0046872">
    <property type="term" value="F:metal ion binding"/>
    <property type="evidence" value="ECO:0007669"/>
    <property type="project" value="UniProtKB-KW"/>
</dbReference>
<dbReference type="AlphaFoldDB" id="A0AA96FCW3"/>
<dbReference type="Proteomes" id="UP001303408">
    <property type="component" value="Chromosome"/>
</dbReference>
<evidence type="ECO:0000313" key="11">
    <source>
        <dbReference type="EMBL" id="WNM28566.1"/>
    </source>
</evidence>
<dbReference type="PIRSF" id="PIRSF005572">
    <property type="entry name" value="NifS"/>
    <property type="match status" value="1"/>
</dbReference>
<name>A0AA96FCW3_9MICO</name>
<comment type="cofactor">
    <cofactor evidence="1">
        <name>pyridoxal 5'-phosphate</name>
        <dbReference type="ChEBI" id="CHEBI:597326"/>
    </cofactor>
</comment>
<evidence type="ECO:0000259" key="9">
    <source>
        <dbReference type="Pfam" id="PF00266"/>
    </source>
</evidence>
<evidence type="ECO:0000313" key="10">
    <source>
        <dbReference type="EMBL" id="WNM25671.1"/>
    </source>
</evidence>
<comment type="similarity">
    <text evidence="2">Belongs to the class-V pyridoxal-phosphate-dependent aminotransferase family. NifS/IscS subfamily.</text>
</comment>
<dbReference type="InterPro" id="IPR016454">
    <property type="entry name" value="Cysteine_dSase"/>
</dbReference>
<evidence type="ECO:0000313" key="12">
    <source>
        <dbReference type="Proteomes" id="UP001304125"/>
    </source>
</evidence>
<dbReference type="Gene3D" id="3.40.640.10">
    <property type="entry name" value="Type I PLP-dependent aspartate aminotransferase-like (Major domain)"/>
    <property type="match status" value="1"/>
</dbReference>
<dbReference type="EMBL" id="CP134880">
    <property type="protein sequence ID" value="WNM28566.1"/>
    <property type="molecule type" value="Genomic_DNA"/>
</dbReference>
<dbReference type="EMBL" id="CP134879">
    <property type="protein sequence ID" value="WNM25671.1"/>
    <property type="molecule type" value="Genomic_DNA"/>
</dbReference>
<proteinExistence type="inferred from homology"/>
<dbReference type="SUPFAM" id="SSF53383">
    <property type="entry name" value="PLP-dependent transferases"/>
    <property type="match status" value="1"/>
</dbReference>
<evidence type="ECO:0000256" key="4">
    <source>
        <dbReference type="ARBA" id="ARBA00022723"/>
    </source>
</evidence>
<dbReference type="GO" id="GO:0031071">
    <property type="term" value="F:cysteine desulfurase activity"/>
    <property type="evidence" value="ECO:0007669"/>
    <property type="project" value="UniProtKB-EC"/>
</dbReference>
<gene>
    <name evidence="10" type="ORF">RN606_05845</name>
    <name evidence="11" type="ORF">RN607_06050</name>
</gene>
<dbReference type="InterPro" id="IPR015421">
    <property type="entry name" value="PyrdxlP-dep_Trfase_major"/>
</dbReference>
<organism evidence="11">
    <name type="scientific">Demequina capsici</name>
    <dbReference type="NCBI Taxonomy" id="3075620"/>
    <lineage>
        <taxon>Bacteria</taxon>
        <taxon>Bacillati</taxon>
        <taxon>Actinomycetota</taxon>
        <taxon>Actinomycetes</taxon>
        <taxon>Micrococcales</taxon>
        <taxon>Demequinaceae</taxon>
        <taxon>Demequina</taxon>
    </lineage>
</organism>